<dbReference type="KEGG" id="tgo:TGME49_301310"/>
<dbReference type="GeneID" id="29769687"/>
<feature type="region of interest" description="Disordered" evidence="1">
    <location>
        <begin position="1"/>
        <end position="63"/>
    </location>
</feature>
<feature type="compositionally biased region" description="Basic and acidic residues" evidence="1">
    <location>
        <begin position="602"/>
        <end position="616"/>
    </location>
</feature>
<feature type="region of interest" description="Disordered" evidence="1">
    <location>
        <begin position="181"/>
        <end position="322"/>
    </location>
</feature>
<feature type="region of interest" description="Disordered" evidence="1">
    <location>
        <begin position="554"/>
        <end position="616"/>
    </location>
</feature>
<feature type="compositionally biased region" description="Basic and acidic residues" evidence="1">
    <location>
        <begin position="559"/>
        <end position="592"/>
    </location>
</feature>
<evidence type="ECO:0000313" key="3">
    <source>
        <dbReference type="Proteomes" id="UP000001529"/>
    </source>
</evidence>
<accession>S8GRY6</accession>
<feature type="compositionally biased region" description="Pro residues" evidence="1">
    <location>
        <begin position="1"/>
        <end position="10"/>
    </location>
</feature>
<proteinExistence type="predicted"/>
<feature type="compositionally biased region" description="Low complexity" evidence="1">
    <location>
        <begin position="446"/>
        <end position="477"/>
    </location>
</feature>
<evidence type="ECO:0000256" key="1">
    <source>
        <dbReference type="SAM" id="MobiDB-lite"/>
    </source>
</evidence>
<reference evidence="2" key="1">
    <citation type="submission" date="2013-04" db="EMBL/GenBank/DDBJ databases">
        <authorList>
            <person name="Sibley D."/>
            <person name="Venepally P."/>
            <person name="Karamycheva S."/>
            <person name="Hadjithomas M."/>
            <person name="Khan A."/>
            <person name="Brunk B."/>
            <person name="Roos D."/>
            <person name="Caler E."/>
            <person name="Lorenzi H."/>
        </authorList>
    </citation>
    <scope>NUCLEOTIDE SEQUENCE [LARGE SCALE GENOMIC DNA]</scope>
    <source>
        <strain evidence="2">ME49</strain>
    </source>
</reference>
<feature type="compositionally biased region" description="Basic and acidic residues" evidence="1">
    <location>
        <begin position="271"/>
        <end position="295"/>
    </location>
</feature>
<feature type="compositionally biased region" description="Basic and acidic residues" evidence="1">
    <location>
        <begin position="220"/>
        <end position="232"/>
    </location>
</feature>
<organism evidence="2 3">
    <name type="scientific">Toxoplasma gondii (strain ATCC 50611 / Me49)</name>
    <dbReference type="NCBI Taxonomy" id="508771"/>
    <lineage>
        <taxon>Eukaryota</taxon>
        <taxon>Sar</taxon>
        <taxon>Alveolata</taxon>
        <taxon>Apicomplexa</taxon>
        <taxon>Conoidasida</taxon>
        <taxon>Coccidia</taxon>
        <taxon>Eucoccidiorida</taxon>
        <taxon>Eimeriorina</taxon>
        <taxon>Sarcocystidae</taxon>
        <taxon>Toxoplasma</taxon>
    </lineage>
</organism>
<protein>
    <submittedName>
        <fullName evidence="2">Uncharacterized protein</fullName>
    </submittedName>
</protein>
<dbReference type="EMBL" id="CM002038">
    <property type="protein sequence ID" value="EPT31319.1"/>
    <property type="molecule type" value="Genomic_DNA"/>
</dbReference>
<dbReference type="Proteomes" id="UP000001529">
    <property type="component" value="Chromosome IV"/>
</dbReference>
<feature type="compositionally biased region" description="Low complexity" evidence="1">
    <location>
        <begin position="181"/>
        <end position="194"/>
    </location>
</feature>
<name>S8GRY6_TOXGM</name>
<dbReference type="AlphaFoldDB" id="S8GRY6"/>
<dbReference type="RefSeq" id="XP_018637940.1">
    <property type="nucleotide sequence ID" value="XM_018782404.1"/>
</dbReference>
<dbReference type="EMBL" id="KE138819">
    <property type="protein sequence ID" value="EPT31319.1"/>
    <property type="molecule type" value="Genomic_DNA"/>
</dbReference>
<evidence type="ECO:0000313" key="2">
    <source>
        <dbReference type="EMBL" id="EPT31319.1"/>
    </source>
</evidence>
<gene>
    <name evidence="2" type="ORF">TGME49_301310</name>
</gene>
<feature type="region of interest" description="Disordered" evidence="1">
    <location>
        <begin position="427"/>
        <end position="477"/>
    </location>
</feature>
<keyword evidence="3" id="KW-1185">Reference proteome</keyword>
<dbReference type="VEuPathDB" id="ToxoDB:TGME49_301310"/>
<sequence>MLSCPTPSPHPSSSFPHPSSSSPPSHPSSSPPSHPSSPPPHPSSSLSSECLEDGPMADASLDRRVRASSTLHAVSPAVHLCSASVSVSRSLSSAAAVSSARPSPLATAHPGSSPLSSSAASLVHWYAQQLGELEQRLKEQDRAHRRELRGLATSFEIQLALTARGTPNTKLLQLAFGSLPPASLSSPSPRAAVSETLAEAERPFASSRAPRLLAFSSATGKEHRREASDGDVRPSGGPTLRAGGELPPAESASCSPPDESVCSDLLSPTERAGKATRGAEERGERRSRRSKESASSRKQSLPADEEEEESKEGGRVDMQVESEKSREALFAEFFSFLQTEASSARCRHCGREIQLSAFRSHCLSCPSRGNSLGCEGRKDSETEKHFLLPLASDSDNSPVARSALFGRLPPSHASSFVFLSKRQTASAEEPALPNDRTGSLLPDAKPPLSSVFSSSPLDLSSSPQSSPSSSCLLSSPSQSSPSSTSLSFFPSPSSSSSSSSCTSASSSAALVGCTDSSLRTGCAGVSCQSFFSPTLLHTLSFLLTSTQACVSRSAEQEGEERMREGGEAAEAAEKREREAWRREDGRERGREPGRRRRRRRDQAKAEEERKERDGWRFHLPLAAFPIQAMHHHGRNSGKTES</sequence>
<feature type="compositionally biased region" description="Low complexity" evidence="1">
    <location>
        <begin position="11"/>
        <end position="23"/>
    </location>
</feature>
<feature type="compositionally biased region" description="Pro residues" evidence="1">
    <location>
        <begin position="24"/>
        <end position="42"/>
    </location>
</feature>